<dbReference type="Gene3D" id="3.30.2350.10">
    <property type="entry name" value="Pseudouridine synthase"/>
    <property type="match status" value="1"/>
</dbReference>
<dbReference type="EC" id="5.4.99.25" evidence="5"/>
<comment type="caution">
    <text evidence="8">The sequence shown here is derived from an EMBL/GenBank/DDBJ whole genome shotgun (WGS) entry which is preliminary data.</text>
</comment>
<dbReference type="EMBL" id="JBCEWA010000001">
    <property type="protein sequence ID" value="MEL5987100.1"/>
    <property type="molecule type" value="Genomic_DNA"/>
</dbReference>
<sequence>MHGILPLWKEAGMTSHDCVFKLRKILGTKKVGHTGTLDPAVEGVLPICVGNATRLAEYITDAGKVYEAVVSIGTATTTEDAEGEVVAQDHTHKVITREAIEQALHSLTGTIEQTPPMYSAVKVNGRKLYEYARAGQTVERPTRLVEIKELTLLEPQEVYEGEEVAFSIRIACGKGTYIRTLSVQIGEILGYPAHMKQLVRTMSGSYTQDECKTLGELQEMKEQGTLNEAIRPLETALTEYPQIAITDANRKEISNGQVLPVHPSLKESDKIVYVENNQAVAIYVVHPTKTGLMKPEKMFPKVN</sequence>
<comment type="similarity">
    <text evidence="2 5">Belongs to the pseudouridine synthase TruB family. Type 1 subfamily.</text>
</comment>
<dbReference type="Pfam" id="PF16198">
    <property type="entry name" value="TruB_C_2"/>
    <property type="match status" value="1"/>
</dbReference>
<dbReference type="NCBIfam" id="TIGR00431">
    <property type="entry name" value="TruB"/>
    <property type="match status" value="1"/>
</dbReference>
<comment type="catalytic activity">
    <reaction evidence="1 5">
        <text>uridine(55) in tRNA = pseudouridine(55) in tRNA</text>
        <dbReference type="Rhea" id="RHEA:42532"/>
        <dbReference type="Rhea" id="RHEA-COMP:10101"/>
        <dbReference type="Rhea" id="RHEA-COMP:10102"/>
        <dbReference type="ChEBI" id="CHEBI:65314"/>
        <dbReference type="ChEBI" id="CHEBI:65315"/>
        <dbReference type="EC" id="5.4.99.25"/>
    </reaction>
</comment>
<organism evidence="8 9">
    <name type="scientific">Kurthia gibsonii</name>
    <dbReference type="NCBI Taxonomy" id="33946"/>
    <lineage>
        <taxon>Bacteria</taxon>
        <taxon>Bacillati</taxon>
        <taxon>Bacillota</taxon>
        <taxon>Bacilli</taxon>
        <taxon>Bacillales</taxon>
        <taxon>Caryophanaceae</taxon>
        <taxon>Kurthia</taxon>
    </lineage>
</organism>
<dbReference type="CDD" id="cd02573">
    <property type="entry name" value="PseudoU_synth_EcTruB"/>
    <property type="match status" value="1"/>
</dbReference>
<keyword evidence="4 5" id="KW-0413">Isomerase</keyword>
<evidence type="ECO:0000256" key="4">
    <source>
        <dbReference type="ARBA" id="ARBA00023235"/>
    </source>
</evidence>
<evidence type="ECO:0000256" key="5">
    <source>
        <dbReference type="HAMAP-Rule" id="MF_01080"/>
    </source>
</evidence>
<accession>A0ABU9LJ05</accession>
<dbReference type="RefSeq" id="WP_087680154.1">
    <property type="nucleotide sequence ID" value="NZ_JBCEWA010000001.1"/>
</dbReference>
<gene>
    <name evidence="5 8" type="primary">truB</name>
    <name evidence="8" type="ORF">AAF454_01525</name>
</gene>
<dbReference type="SUPFAM" id="SSF55120">
    <property type="entry name" value="Pseudouridine synthase"/>
    <property type="match status" value="1"/>
</dbReference>
<reference evidence="8 9" key="1">
    <citation type="submission" date="2024-04" db="EMBL/GenBank/DDBJ databases">
        <authorList>
            <person name="Wu Y.S."/>
            <person name="Zhang L."/>
        </authorList>
    </citation>
    <scope>NUCLEOTIDE SEQUENCE [LARGE SCALE GENOMIC DNA]</scope>
    <source>
        <strain evidence="8 9">KG-01</strain>
    </source>
</reference>
<evidence type="ECO:0000313" key="9">
    <source>
        <dbReference type="Proteomes" id="UP001398420"/>
    </source>
</evidence>
<dbReference type="PANTHER" id="PTHR13767:SF2">
    <property type="entry name" value="PSEUDOURIDYLATE SYNTHASE TRUB1"/>
    <property type="match status" value="1"/>
</dbReference>
<evidence type="ECO:0000259" key="6">
    <source>
        <dbReference type="Pfam" id="PF01509"/>
    </source>
</evidence>
<feature type="active site" description="Nucleophile" evidence="5">
    <location>
        <position position="38"/>
    </location>
</feature>
<dbReference type="InterPro" id="IPR014780">
    <property type="entry name" value="tRNA_psdUridine_synth_TruB"/>
</dbReference>
<dbReference type="PANTHER" id="PTHR13767">
    <property type="entry name" value="TRNA-PSEUDOURIDINE SYNTHASE"/>
    <property type="match status" value="1"/>
</dbReference>
<dbReference type="InterPro" id="IPR020103">
    <property type="entry name" value="PsdUridine_synth_cat_dom_sf"/>
</dbReference>
<comment type="function">
    <text evidence="5">Responsible for synthesis of pseudouridine from uracil-55 in the psi GC loop of transfer RNAs.</text>
</comment>
<dbReference type="InterPro" id="IPR032819">
    <property type="entry name" value="TruB_C"/>
</dbReference>
<evidence type="ECO:0000259" key="7">
    <source>
        <dbReference type="Pfam" id="PF16198"/>
    </source>
</evidence>
<dbReference type="Pfam" id="PF01509">
    <property type="entry name" value="TruB_N"/>
    <property type="match status" value="1"/>
</dbReference>
<evidence type="ECO:0000313" key="8">
    <source>
        <dbReference type="EMBL" id="MEL5987100.1"/>
    </source>
</evidence>
<proteinExistence type="inferred from homology"/>
<dbReference type="InterPro" id="IPR002501">
    <property type="entry name" value="PsdUridine_synth_N"/>
</dbReference>
<keyword evidence="3 5" id="KW-0819">tRNA processing</keyword>
<dbReference type="HAMAP" id="MF_01080">
    <property type="entry name" value="TruB_bact"/>
    <property type="match status" value="1"/>
</dbReference>
<dbReference type="Proteomes" id="UP001398420">
    <property type="component" value="Unassembled WGS sequence"/>
</dbReference>
<dbReference type="GO" id="GO:0160148">
    <property type="term" value="F:tRNA pseudouridine(55) synthase activity"/>
    <property type="evidence" value="ECO:0007669"/>
    <property type="project" value="UniProtKB-EC"/>
</dbReference>
<evidence type="ECO:0000256" key="3">
    <source>
        <dbReference type="ARBA" id="ARBA00022694"/>
    </source>
</evidence>
<evidence type="ECO:0000256" key="2">
    <source>
        <dbReference type="ARBA" id="ARBA00005642"/>
    </source>
</evidence>
<name>A0ABU9LJ05_9BACL</name>
<keyword evidence="9" id="KW-1185">Reference proteome</keyword>
<feature type="domain" description="tRNA pseudouridylate synthase B C-terminal" evidence="7">
    <location>
        <begin position="179"/>
        <end position="237"/>
    </location>
</feature>
<feature type="domain" description="Pseudouridine synthase II N-terminal" evidence="6">
    <location>
        <begin position="23"/>
        <end position="178"/>
    </location>
</feature>
<evidence type="ECO:0000256" key="1">
    <source>
        <dbReference type="ARBA" id="ARBA00000385"/>
    </source>
</evidence>
<protein>
    <recommendedName>
        <fullName evidence="5">tRNA pseudouridine synthase B</fullName>
        <ecNumber evidence="5">5.4.99.25</ecNumber>
    </recommendedName>
    <alternativeName>
        <fullName evidence="5">tRNA pseudouridine(55) synthase</fullName>
        <shortName evidence="5">Psi55 synthase</shortName>
    </alternativeName>
    <alternativeName>
        <fullName evidence="5">tRNA pseudouridylate synthase</fullName>
    </alternativeName>
    <alternativeName>
        <fullName evidence="5">tRNA-uridine isomerase</fullName>
    </alternativeName>
</protein>